<dbReference type="SMART" id="SM00184">
    <property type="entry name" value="RING"/>
    <property type="match status" value="2"/>
</dbReference>
<dbReference type="Pfam" id="PF12148">
    <property type="entry name" value="TTD"/>
    <property type="match status" value="1"/>
</dbReference>
<evidence type="ECO:0000259" key="16">
    <source>
        <dbReference type="PROSITE" id="PS50089"/>
    </source>
</evidence>
<dbReference type="GO" id="GO:0044027">
    <property type="term" value="P:negative regulation of gene expression via chromosomal CpG island methylation"/>
    <property type="evidence" value="ECO:0007669"/>
    <property type="project" value="TreeGrafter"/>
</dbReference>
<dbReference type="FunFam" id="3.30.40.10:FF:000066">
    <property type="entry name" value="E3 ubiquitin-protein ligase UHRF2 isoform X1"/>
    <property type="match status" value="1"/>
</dbReference>
<keyword evidence="7" id="KW-0833">Ubl conjugation pathway</keyword>
<evidence type="ECO:0000313" key="18">
    <source>
        <dbReference type="EMBL" id="KAK9503887.1"/>
    </source>
</evidence>
<accession>A0AAW1CZW6</accession>
<dbReference type="InterPro" id="IPR019787">
    <property type="entry name" value="Znf_PHD-finger"/>
</dbReference>
<dbReference type="InterPro" id="IPR021991">
    <property type="entry name" value="TTD_dom"/>
</dbReference>
<evidence type="ECO:0000259" key="15">
    <source>
        <dbReference type="PROSITE" id="PS50053"/>
    </source>
</evidence>
<evidence type="ECO:0000256" key="9">
    <source>
        <dbReference type="ARBA" id="ARBA00023125"/>
    </source>
</evidence>
<name>A0AAW1CZW6_9HEMI</name>
<dbReference type="PROSITE" id="PS50016">
    <property type="entry name" value="ZF_PHD_2"/>
    <property type="match status" value="1"/>
</dbReference>
<dbReference type="InterPro" id="IPR045134">
    <property type="entry name" value="UHRF1/2-like"/>
</dbReference>
<dbReference type="InterPro" id="IPR017907">
    <property type="entry name" value="Znf_RING_CS"/>
</dbReference>
<feature type="domain" description="PHD-type" evidence="14">
    <location>
        <begin position="286"/>
        <end position="352"/>
    </location>
</feature>
<comment type="subcellular location">
    <subcellularLocation>
        <location evidence="13">Nucleus</location>
    </subcellularLocation>
</comment>
<dbReference type="InterPro" id="IPR013083">
    <property type="entry name" value="Znf_RING/FYVE/PHD"/>
</dbReference>
<dbReference type="CDD" id="cd20387">
    <property type="entry name" value="Tudor_UHRF_rpt1"/>
    <property type="match status" value="1"/>
</dbReference>
<keyword evidence="5" id="KW-0479">Metal-binding</keyword>
<dbReference type="InterPro" id="IPR015947">
    <property type="entry name" value="PUA-like_sf"/>
</dbReference>
<keyword evidence="8" id="KW-0862">Zinc</keyword>
<organism evidence="18 19">
    <name type="scientific">Rhynocoris fuscipes</name>
    <dbReference type="NCBI Taxonomy" id="488301"/>
    <lineage>
        <taxon>Eukaryota</taxon>
        <taxon>Metazoa</taxon>
        <taxon>Ecdysozoa</taxon>
        <taxon>Arthropoda</taxon>
        <taxon>Hexapoda</taxon>
        <taxon>Insecta</taxon>
        <taxon>Pterygota</taxon>
        <taxon>Neoptera</taxon>
        <taxon>Paraneoptera</taxon>
        <taxon>Hemiptera</taxon>
        <taxon>Heteroptera</taxon>
        <taxon>Panheteroptera</taxon>
        <taxon>Cimicomorpha</taxon>
        <taxon>Reduviidae</taxon>
        <taxon>Harpactorinae</taxon>
        <taxon>Harpactorini</taxon>
        <taxon>Rhynocoris</taxon>
    </lineage>
</organism>
<evidence type="ECO:0000259" key="17">
    <source>
        <dbReference type="PROSITE" id="PS51015"/>
    </source>
</evidence>
<protein>
    <recommendedName>
        <fullName evidence="3">RING-type E3 ubiquitin transferase</fullName>
        <ecNumber evidence="3">2.3.2.27</ecNumber>
    </recommendedName>
</protein>
<proteinExistence type="predicted"/>
<dbReference type="FunFam" id="2.30.280.10:FF:000001">
    <property type="entry name" value="E3 ubiquitin-protein ligase UHRF1 isoform 1"/>
    <property type="match status" value="1"/>
</dbReference>
<keyword evidence="6 12" id="KW-0863">Zinc-finger</keyword>
<evidence type="ECO:0000259" key="14">
    <source>
        <dbReference type="PROSITE" id="PS50016"/>
    </source>
</evidence>
<feature type="domain" description="RING-type" evidence="16">
    <location>
        <begin position="673"/>
        <end position="712"/>
    </location>
</feature>
<dbReference type="SMART" id="SM00213">
    <property type="entry name" value="UBQ"/>
    <property type="match status" value="1"/>
</dbReference>
<keyword evidence="9" id="KW-0238">DNA-binding</keyword>
<dbReference type="InterPro" id="IPR001965">
    <property type="entry name" value="Znf_PHD"/>
</dbReference>
<comment type="pathway">
    <text evidence="2">Protein modification; protein ubiquitination.</text>
</comment>
<feature type="domain" description="Ubiquitin-like" evidence="15">
    <location>
        <begin position="1"/>
        <end position="72"/>
    </location>
</feature>
<comment type="caution">
    <text evidence="18">The sequence shown here is derived from an EMBL/GenBank/DDBJ whole genome shotgun (WGS) entry which is preliminary data.</text>
</comment>
<dbReference type="InterPro" id="IPR000626">
    <property type="entry name" value="Ubiquitin-like_dom"/>
</dbReference>
<dbReference type="SUPFAM" id="SSF57850">
    <property type="entry name" value="RING/U-box"/>
    <property type="match status" value="1"/>
</dbReference>
<dbReference type="EMBL" id="JAPXFL010000007">
    <property type="protein sequence ID" value="KAK9503887.1"/>
    <property type="molecule type" value="Genomic_DNA"/>
</dbReference>
<dbReference type="PROSITE" id="PS00518">
    <property type="entry name" value="ZF_RING_1"/>
    <property type="match status" value="1"/>
</dbReference>
<dbReference type="PANTHER" id="PTHR14140">
    <property type="entry name" value="E3 UBIQUITIN-PROTEIN LIGASE UHRF-RELATED"/>
    <property type="match status" value="1"/>
</dbReference>
<dbReference type="PROSITE" id="PS50053">
    <property type="entry name" value="UBIQUITIN_2"/>
    <property type="match status" value="1"/>
</dbReference>
<evidence type="ECO:0000256" key="5">
    <source>
        <dbReference type="ARBA" id="ARBA00022723"/>
    </source>
</evidence>
<dbReference type="InterPro" id="IPR001841">
    <property type="entry name" value="Znf_RING"/>
</dbReference>
<dbReference type="InterPro" id="IPR003105">
    <property type="entry name" value="SRA_YDG"/>
</dbReference>
<dbReference type="GO" id="GO:0003677">
    <property type="term" value="F:DNA binding"/>
    <property type="evidence" value="ECO:0007669"/>
    <property type="project" value="UniProtKB-KW"/>
</dbReference>
<evidence type="ECO:0000313" key="19">
    <source>
        <dbReference type="Proteomes" id="UP001461498"/>
    </source>
</evidence>
<evidence type="ECO:0000256" key="13">
    <source>
        <dbReference type="PROSITE-ProRule" id="PRU00358"/>
    </source>
</evidence>
<dbReference type="SMART" id="SM00249">
    <property type="entry name" value="PHD"/>
    <property type="match status" value="1"/>
</dbReference>
<dbReference type="Pfam" id="PF00628">
    <property type="entry name" value="PHD"/>
    <property type="match status" value="1"/>
</dbReference>
<evidence type="ECO:0000256" key="11">
    <source>
        <dbReference type="ARBA" id="ARBA00023306"/>
    </source>
</evidence>
<dbReference type="GO" id="GO:0016567">
    <property type="term" value="P:protein ubiquitination"/>
    <property type="evidence" value="ECO:0007669"/>
    <property type="project" value="TreeGrafter"/>
</dbReference>
<dbReference type="PANTHER" id="PTHR14140:SF45">
    <property type="entry name" value="RING-TYPE E3 UBIQUITIN TRANSFERASE"/>
    <property type="match status" value="1"/>
</dbReference>
<evidence type="ECO:0000256" key="4">
    <source>
        <dbReference type="ARBA" id="ARBA00022679"/>
    </source>
</evidence>
<dbReference type="Pfam" id="PF02182">
    <property type="entry name" value="SAD_SRA"/>
    <property type="match status" value="1"/>
</dbReference>
<evidence type="ECO:0000256" key="8">
    <source>
        <dbReference type="ARBA" id="ARBA00022833"/>
    </source>
</evidence>
<evidence type="ECO:0000256" key="10">
    <source>
        <dbReference type="ARBA" id="ARBA00023242"/>
    </source>
</evidence>
<reference evidence="18 19" key="1">
    <citation type="submission" date="2022-12" db="EMBL/GenBank/DDBJ databases">
        <title>Chromosome-level genome assembly of true bugs.</title>
        <authorList>
            <person name="Ma L."/>
            <person name="Li H."/>
        </authorList>
    </citation>
    <scope>NUCLEOTIDE SEQUENCE [LARGE SCALE GENOMIC DNA]</scope>
    <source>
        <strain evidence="18">Lab_2022b</strain>
    </source>
</reference>
<dbReference type="EC" id="2.3.2.27" evidence="3"/>
<dbReference type="AlphaFoldDB" id="A0AAW1CZW6"/>
<keyword evidence="10 13" id="KW-0539">Nucleus</keyword>
<dbReference type="GO" id="GO:0008270">
    <property type="term" value="F:zinc ion binding"/>
    <property type="evidence" value="ECO:0007669"/>
    <property type="project" value="UniProtKB-KW"/>
</dbReference>
<dbReference type="Gene3D" id="2.30.30.140">
    <property type="match status" value="1"/>
</dbReference>
<dbReference type="InterPro" id="IPR011011">
    <property type="entry name" value="Znf_FYVE_PHD"/>
</dbReference>
<dbReference type="PROSITE" id="PS50089">
    <property type="entry name" value="ZF_RING_2"/>
    <property type="match status" value="1"/>
</dbReference>
<keyword evidence="11" id="KW-0131">Cell cycle</keyword>
<dbReference type="PROSITE" id="PS51015">
    <property type="entry name" value="YDG"/>
    <property type="match status" value="1"/>
</dbReference>
<dbReference type="SUPFAM" id="SSF88697">
    <property type="entry name" value="PUA domain-like"/>
    <property type="match status" value="1"/>
</dbReference>
<keyword evidence="19" id="KW-1185">Reference proteome</keyword>
<evidence type="ECO:0000256" key="12">
    <source>
        <dbReference type="PROSITE-ProRule" id="PRU00175"/>
    </source>
</evidence>
<keyword evidence="4" id="KW-0808">Transferase</keyword>
<dbReference type="Proteomes" id="UP001461498">
    <property type="component" value="Unassembled WGS sequence"/>
</dbReference>
<sequence length="742" mass="84999">MYVSVRNINGESITITISKFTSVQELKEIIEKEFHVSINKQRLFFSGKQLEDEHIVCDYNVNVNDVIQLMIRPDINEDNGKIEHEDNCKESSVLEPHNDKVVIPCESLYFKIGDVVDAKDICYGAWFEGKIIGIYKTQNDIDQDQHEFDSKSFIDDGLIYKVLLNRYPYSNPINVGLNELRPRARYVTENAKKGDIIMVNYNMERPTERGLWYDLMVTSVTLNKTGKPSVIKGNLYFGSENNVLNDCKIKFVNDLFKIEQRILVCERSEEDLILMQKETDEPRTSAPFCDWCKDKTSKCTYCNCHVCGIKAEPEKQVLCDECNMAYHIWCLTPPLDKVPEVDEWYCHKCKNDENEIIKAGDKLKKRKINSRAKLNKIGNKGRGMACVGRAKDFTLVPFNHIGAIPGIEVGTTWKFRMQVAEAGVHRPHVAGIHGRENHGAYSIVLSGGYEDDIDNGDEIIYTGSGGRDLTGRRTAGQSCDQTLTRLNKALALNCKAPLDPINGAEAEDWRQGNPVRVVRNFRGAKHSKYAPKEGNRYDGLYKVVKYYPEKGKSGFLVWRYLLRRDDPSPAPWTEEGKIRIASLGLEMIYPDGYLQAMENINDEYLPKKKRRINGIIPYHAKRQKVIVAYDLEKDVDNEIEKDKKNAKLWKDIKSSLQLGKKAFLSKVEEEFTCICCHELIFQPVTLPCFHNLCISCLQRSFQAKIYVCPYCRKKLGKNYDIIENEPLQKVLLHLFPGYSAGR</sequence>
<evidence type="ECO:0000256" key="3">
    <source>
        <dbReference type="ARBA" id="ARBA00012483"/>
    </source>
</evidence>
<dbReference type="GO" id="GO:0061630">
    <property type="term" value="F:ubiquitin protein ligase activity"/>
    <property type="evidence" value="ECO:0007669"/>
    <property type="project" value="UniProtKB-EC"/>
</dbReference>
<evidence type="ECO:0000256" key="2">
    <source>
        <dbReference type="ARBA" id="ARBA00004906"/>
    </source>
</evidence>
<dbReference type="SUPFAM" id="SSF54236">
    <property type="entry name" value="Ubiquitin-like"/>
    <property type="match status" value="1"/>
</dbReference>
<comment type="catalytic activity">
    <reaction evidence="1">
        <text>S-ubiquitinyl-[E2 ubiquitin-conjugating enzyme]-L-cysteine + [acceptor protein]-L-lysine = [E2 ubiquitin-conjugating enzyme]-L-cysteine + N(6)-ubiquitinyl-[acceptor protein]-L-lysine.</text>
        <dbReference type="EC" id="2.3.2.27"/>
    </reaction>
</comment>
<dbReference type="Gene3D" id="3.10.20.90">
    <property type="entry name" value="Phosphatidylinositol 3-kinase Catalytic Subunit, Chain A, domain 1"/>
    <property type="match status" value="1"/>
</dbReference>
<dbReference type="CDD" id="cd15525">
    <property type="entry name" value="PHD_UHRF1_2"/>
    <property type="match status" value="1"/>
</dbReference>
<dbReference type="Pfam" id="PF00240">
    <property type="entry name" value="ubiquitin"/>
    <property type="match status" value="1"/>
</dbReference>
<dbReference type="Gene3D" id="3.30.40.10">
    <property type="entry name" value="Zinc/RING finger domain, C3HC4 (zinc finger)"/>
    <property type="match status" value="1"/>
</dbReference>
<dbReference type="Gene3D" id="2.30.30.1150">
    <property type="match status" value="1"/>
</dbReference>
<dbReference type="SUPFAM" id="SSF57903">
    <property type="entry name" value="FYVE/PHD zinc finger"/>
    <property type="match status" value="1"/>
</dbReference>
<feature type="domain" description="YDG" evidence="17">
    <location>
        <begin position="402"/>
        <end position="564"/>
    </location>
</feature>
<evidence type="ECO:0000256" key="7">
    <source>
        <dbReference type="ARBA" id="ARBA00022786"/>
    </source>
</evidence>
<dbReference type="InterPro" id="IPR029071">
    <property type="entry name" value="Ubiquitin-like_domsf"/>
</dbReference>
<dbReference type="GO" id="GO:0005634">
    <property type="term" value="C:nucleus"/>
    <property type="evidence" value="ECO:0007669"/>
    <property type="project" value="UniProtKB-SubCell"/>
</dbReference>
<evidence type="ECO:0000256" key="1">
    <source>
        <dbReference type="ARBA" id="ARBA00000900"/>
    </source>
</evidence>
<gene>
    <name evidence="18" type="ORF">O3M35_010353</name>
</gene>
<dbReference type="SMART" id="SM00466">
    <property type="entry name" value="SRA"/>
    <property type="match status" value="1"/>
</dbReference>
<dbReference type="Gene3D" id="2.30.280.10">
    <property type="entry name" value="SRA-YDG"/>
    <property type="match status" value="1"/>
</dbReference>
<dbReference type="InterPro" id="IPR036987">
    <property type="entry name" value="SRA-YDG_sf"/>
</dbReference>
<evidence type="ECO:0000256" key="6">
    <source>
        <dbReference type="ARBA" id="ARBA00022771"/>
    </source>
</evidence>